<accession>A0A160T4Y1</accession>
<name>A0A160T4Y1_9CHLR</name>
<evidence type="ECO:0000313" key="2">
    <source>
        <dbReference type="Proteomes" id="UP000215027"/>
    </source>
</evidence>
<gene>
    <name evidence="1" type="ORF">CFX0092_A2290</name>
</gene>
<protein>
    <submittedName>
        <fullName evidence="1">Uncharacterized protein</fullName>
    </submittedName>
</protein>
<evidence type="ECO:0000313" key="1">
    <source>
        <dbReference type="EMBL" id="CUS04168.2"/>
    </source>
</evidence>
<proteinExistence type="predicted"/>
<keyword evidence="2" id="KW-1185">Reference proteome</keyword>
<dbReference type="AlphaFoldDB" id="A0A160T4Y1"/>
<dbReference type="EMBL" id="LN890655">
    <property type="protein sequence ID" value="CUS04168.2"/>
    <property type="molecule type" value="Genomic_DNA"/>
</dbReference>
<reference evidence="1" key="1">
    <citation type="submission" date="2016-01" db="EMBL/GenBank/DDBJ databases">
        <authorList>
            <person name="Mcilroy J.S."/>
            <person name="Karst M S."/>
            <person name="Albertsen M."/>
        </authorList>
    </citation>
    <scope>NUCLEOTIDE SEQUENCE</scope>
    <source>
        <strain evidence="1">Cfx-K</strain>
    </source>
</reference>
<dbReference type="KEGG" id="pbf:CFX0092_A2290"/>
<sequence length="95" mass="10324">MSLETGFSRKNPVSRGDTLSTAGGCFYFRGLTGIGPPAGRIVLRNVHTGFTTHFSGLGPDMISWYWLGGAPCPAPAWPDRRARRVFERGVCRPGL</sequence>
<organism evidence="1 2">
    <name type="scientific">Candidatus Promineifilum breve</name>
    <dbReference type="NCBI Taxonomy" id="1806508"/>
    <lineage>
        <taxon>Bacteria</taxon>
        <taxon>Bacillati</taxon>
        <taxon>Chloroflexota</taxon>
        <taxon>Ardenticatenia</taxon>
        <taxon>Candidatus Promineifilales</taxon>
        <taxon>Candidatus Promineifilaceae</taxon>
        <taxon>Candidatus Promineifilum</taxon>
    </lineage>
</organism>
<dbReference type="Proteomes" id="UP000215027">
    <property type="component" value="Chromosome I"/>
</dbReference>